<dbReference type="InterPro" id="IPR015063">
    <property type="entry name" value="USP8_dimer"/>
</dbReference>
<dbReference type="GO" id="GO:0061578">
    <property type="term" value="F:K63-linked deubiquitinase activity"/>
    <property type="evidence" value="ECO:0007669"/>
    <property type="project" value="TreeGrafter"/>
</dbReference>
<reference evidence="10" key="1">
    <citation type="submission" date="2016-03" db="EMBL/GenBank/DDBJ databases">
        <authorList>
            <person name="Devillers H."/>
        </authorList>
    </citation>
    <scope>NUCLEOTIDE SEQUENCE [LARGE SCALE GENOMIC DNA]</scope>
</reference>
<dbReference type="AlphaFoldDB" id="A0A1G4M7F4"/>
<evidence type="ECO:0000256" key="3">
    <source>
        <dbReference type="ARBA" id="ARBA00022704"/>
    </source>
</evidence>
<keyword evidence="4" id="KW-0967">Endosome</keyword>
<proteinExistence type="inferred from homology"/>
<protein>
    <recommendedName>
        <fullName evidence="7">Regulator of free ubiquitin chains 1</fullName>
    </recommendedName>
</protein>
<evidence type="ECO:0000256" key="2">
    <source>
        <dbReference type="ARBA" id="ARBA00022690"/>
    </source>
</evidence>
<evidence type="ECO:0000313" key="9">
    <source>
        <dbReference type="EMBL" id="SCV99708.1"/>
    </source>
</evidence>
<evidence type="ECO:0000256" key="5">
    <source>
        <dbReference type="ARBA" id="ARBA00037208"/>
    </source>
</evidence>
<dbReference type="EMBL" id="LT598489">
    <property type="protein sequence ID" value="SCV99708.1"/>
    <property type="molecule type" value="Genomic_DNA"/>
</dbReference>
<dbReference type="GO" id="GO:0016020">
    <property type="term" value="C:membrane"/>
    <property type="evidence" value="ECO:0007669"/>
    <property type="project" value="TreeGrafter"/>
</dbReference>
<dbReference type="Pfam" id="PF08969">
    <property type="entry name" value="USP8_dimer"/>
    <property type="match status" value="1"/>
</dbReference>
<evidence type="ECO:0000313" key="10">
    <source>
        <dbReference type="Proteomes" id="UP000190831"/>
    </source>
</evidence>
<evidence type="ECO:0000259" key="8">
    <source>
        <dbReference type="Pfam" id="PF08969"/>
    </source>
</evidence>
<evidence type="ECO:0000256" key="4">
    <source>
        <dbReference type="ARBA" id="ARBA00022753"/>
    </source>
</evidence>
<dbReference type="Proteomes" id="UP000190831">
    <property type="component" value="Chromosome B"/>
</dbReference>
<dbReference type="PANTHER" id="PTHR12947">
    <property type="entry name" value="AMSH-LIKE PROTEASE"/>
    <property type="match status" value="1"/>
</dbReference>
<feature type="domain" description="USP8 dimerisation" evidence="8">
    <location>
        <begin position="7"/>
        <end position="113"/>
    </location>
</feature>
<name>A0A1G4M7F4_LACFM</name>
<keyword evidence="10" id="KW-1185">Reference proteome</keyword>
<comment type="subcellular location">
    <subcellularLocation>
        <location evidence="1">Endosome</location>
    </subcellularLocation>
</comment>
<dbReference type="GO" id="GO:0004869">
    <property type="term" value="F:cysteine-type endopeptidase inhibitor activity"/>
    <property type="evidence" value="ECO:0007669"/>
    <property type="project" value="UniProtKB-KW"/>
</dbReference>
<comment type="similarity">
    <text evidence="6">Belongs to the RFU1 family.</text>
</comment>
<evidence type="ECO:0000256" key="6">
    <source>
        <dbReference type="ARBA" id="ARBA00038426"/>
    </source>
</evidence>
<accession>A0A1G4M7F4</accession>
<evidence type="ECO:0000256" key="1">
    <source>
        <dbReference type="ARBA" id="ARBA00004177"/>
    </source>
</evidence>
<dbReference type="GO" id="GO:0070536">
    <property type="term" value="P:protein K63-linked deubiquitination"/>
    <property type="evidence" value="ECO:0007669"/>
    <property type="project" value="TreeGrafter"/>
</dbReference>
<dbReference type="Gene3D" id="1.20.58.80">
    <property type="entry name" value="Phosphotransferase system, lactose/cellobiose-type IIA subunit"/>
    <property type="match status" value="1"/>
</dbReference>
<sequence>MKSSLQLSKEALEYTFNPKIPLKLYLKTCISLVEEAQTSFQDGRLERSYLMYLRYLDLCMNKLPNHPEVTESSTNSECSLFRKEYQQLLKLEVPAILRISEDLKAQIDISYQKNTLSLATNVPKRVVKERANTEAIELPSSFSDAKLRQSIHAFHNDNISMGNLVSSSTAPLIYPDLPKLSNSTYASI</sequence>
<dbReference type="PANTHER" id="PTHR12947:SF13">
    <property type="entry name" value="FI19924P1"/>
    <property type="match status" value="1"/>
</dbReference>
<dbReference type="OrthoDB" id="3640at2759"/>
<gene>
    <name evidence="9" type="ORF">LAFE_0B00760G</name>
</gene>
<dbReference type="STRING" id="4955.A0A1G4M7F4"/>
<organism evidence="9 10">
    <name type="scientific">Lachancea fermentati</name>
    <name type="common">Zygosaccharomyces fermentati</name>
    <dbReference type="NCBI Taxonomy" id="4955"/>
    <lineage>
        <taxon>Eukaryota</taxon>
        <taxon>Fungi</taxon>
        <taxon>Dikarya</taxon>
        <taxon>Ascomycota</taxon>
        <taxon>Saccharomycotina</taxon>
        <taxon>Saccharomycetes</taxon>
        <taxon>Saccharomycetales</taxon>
        <taxon>Saccharomycetaceae</taxon>
        <taxon>Lachancea</taxon>
    </lineage>
</organism>
<keyword evidence="3" id="KW-0789">Thiol protease inhibitor</keyword>
<comment type="function">
    <text evidence="5">Inhibitor of the DOA4 deubiquitinase involved in the regulation of protein degradation by the proteasome and maintenance of a normal level of free ubiquitin.</text>
</comment>
<evidence type="ECO:0000256" key="7">
    <source>
        <dbReference type="ARBA" id="ARBA00039609"/>
    </source>
</evidence>
<keyword evidence="2" id="KW-0646">Protease inhibitor</keyword>
<dbReference type="SUPFAM" id="SSF140856">
    <property type="entry name" value="USP8 N-terminal domain-like"/>
    <property type="match status" value="1"/>
</dbReference>
<dbReference type="GO" id="GO:0005768">
    <property type="term" value="C:endosome"/>
    <property type="evidence" value="ECO:0007669"/>
    <property type="project" value="UniProtKB-SubCell"/>
</dbReference>